<evidence type="ECO:0000256" key="2">
    <source>
        <dbReference type="ARBA" id="ARBA00022729"/>
    </source>
</evidence>
<dbReference type="InterPro" id="IPR008929">
    <property type="entry name" value="Chondroitin_lyas"/>
</dbReference>
<feature type="compositionally biased region" description="Polar residues" evidence="5">
    <location>
        <begin position="629"/>
        <end position="644"/>
    </location>
</feature>
<evidence type="ECO:0000256" key="4">
    <source>
        <dbReference type="ARBA" id="ARBA00023239"/>
    </source>
</evidence>
<accession>A0A5J5KU88</accession>
<dbReference type="SUPFAM" id="SSF48230">
    <property type="entry name" value="Chondroitin AC/alginate lyase"/>
    <property type="match status" value="1"/>
</dbReference>
<evidence type="ECO:0000256" key="3">
    <source>
        <dbReference type="ARBA" id="ARBA00022764"/>
    </source>
</evidence>
<feature type="region of interest" description="Disordered" evidence="5">
    <location>
        <begin position="627"/>
        <end position="664"/>
    </location>
</feature>
<evidence type="ECO:0000313" key="8">
    <source>
        <dbReference type="EMBL" id="KAA9393092.1"/>
    </source>
</evidence>
<sequence>MVNLRAAERQALGTHFVAGPQDEELVAKLCGGELTLPPHKKWQLPEELSWTEDPFSDNNWQFQYHMLRWLDPLRRAGQNGNAQAAETWERYARSWIESNPPGNSKSRWAWIDMTDGIRAMELCHGLCVVGEQDWLVRSLEQHRDWLSDPAHIKHGNHGLHQTLGLFVVSAVLEDQAGLDLAVDWLGSRLRDAWDEQGVNEEGSLAYHRMNYLWWQEAMTRLDLEGIDRPEGAQRLQLAPEEMAHATSPLGRLARIGDTNAASIRDIDHPYADFVTSGGTRGAAPAKTTAIYDRGYAYIRSGWGQDRPFAEETYLTVVFGPQDKVHGHVDGGSLTYCSQGVQWLHDAGRYYYGRHAMQDYMKSRAAHSLVVLPERTPDKSRTVELIHSQVTEDLTDLLLSDRCYEGVSITRRVVYLRHWDLTVVLDRVESVEPVQAEQRWHCGRHVSATALSTGFALSHQDSTFHVSALTRGQRKDVRSGEKKPMVGWTATGWRRSAPVDVATVYDGGTDLVFGALLGTWTPMAVDLLTQQLTGSSDVTVAVHELIPAALLRAPWPGARAASSRRRPSALEVSAEVVGSDTVRIVADGPGRYFAFDLYDGKQPVQRVPWLSRGEQTFDLSGIADPRLSVKNRTTPADLQQVSVTGSDWPIETASPGTARPSDRRR</sequence>
<keyword evidence="3" id="KW-0574">Periplasm</keyword>
<dbReference type="Pfam" id="PF07940">
    <property type="entry name" value="Hepar_II_III_C"/>
    <property type="match status" value="1"/>
</dbReference>
<name>A0A5J5KU88_9MICC</name>
<evidence type="ECO:0000256" key="1">
    <source>
        <dbReference type="ARBA" id="ARBA00004418"/>
    </source>
</evidence>
<dbReference type="GO" id="GO:0016829">
    <property type="term" value="F:lyase activity"/>
    <property type="evidence" value="ECO:0007669"/>
    <property type="project" value="UniProtKB-KW"/>
</dbReference>
<dbReference type="PANTHER" id="PTHR39210:SF1">
    <property type="entry name" value="HEPARIN-SULFATE LYASE"/>
    <property type="match status" value="1"/>
</dbReference>
<dbReference type="InterPro" id="IPR031680">
    <property type="entry name" value="Hepar_II_III_N"/>
</dbReference>
<reference evidence="8 9" key="1">
    <citation type="submission" date="2019-05" db="EMBL/GenBank/DDBJ databases">
        <title>Kocuria coralli sp. nov., a novel actinobacterium isolated from coral reef seawater.</title>
        <authorList>
            <person name="Li J."/>
        </authorList>
    </citation>
    <scope>NUCLEOTIDE SEQUENCE [LARGE SCALE GENOMIC DNA]</scope>
    <source>
        <strain evidence="8 9">SCSIO 13007</strain>
    </source>
</reference>
<comment type="caution">
    <text evidence="8">The sequence shown here is derived from an EMBL/GenBank/DDBJ whole genome shotgun (WGS) entry which is preliminary data.</text>
</comment>
<keyword evidence="9" id="KW-1185">Reference proteome</keyword>
<dbReference type="EMBL" id="SZWF01000029">
    <property type="protein sequence ID" value="KAA9393092.1"/>
    <property type="molecule type" value="Genomic_DNA"/>
</dbReference>
<dbReference type="RefSeq" id="WP_158034934.1">
    <property type="nucleotide sequence ID" value="NZ_ML708631.1"/>
</dbReference>
<gene>
    <name evidence="8" type="ORF">FCK90_14035</name>
</gene>
<dbReference type="Pfam" id="PF16889">
    <property type="entry name" value="Hepar_II_III_N"/>
    <property type="match status" value="1"/>
</dbReference>
<dbReference type="OrthoDB" id="4592556at2"/>
<keyword evidence="2" id="KW-0732">Signal</keyword>
<feature type="domain" description="Heparinase II/III-like C-terminal" evidence="6">
    <location>
        <begin position="292"/>
        <end position="457"/>
    </location>
</feature>
<dbReference type="AlphaFoldDB" id="A0A5J5KU88"/>
<organism evidence="8 9">
    <name type="scientific">Kocuria coralli</name>
    <dbReference type="NCBI Taxonomy" id="1461025"/>
    <lineage>
        <taxon>Bacteria</taxon>
        <taxon>Bacillati</taxon>
        <taxon>Actinomycetota</taxon>
        <taxon>Actinomycetes</taxon>
        <taxon>Micrococcales</taxon>
        <taxon>Micrococcaceae</taxon>
        <taxon>Kocuria</taxon>
    </lineage>
</organism>
<evidence type="ECO:0000259" key="6">
    <source>
        <dbReference type="Pfam" id="PF07940"/>
    </source>
</evidence>
<dbReference type="GO" id="GO:0042597">
    <property type="term" value="C:periplasmic space"/>
    <property type="evidence" value="ECO:0007669"/>
    <property type="project" value="UniProtKB-SubCell"/>
</dbReference>
<evidence type="ECO:0000259" key="7">
    <source>
        <dbReference type="Pfam" id="PF16889"/>
    </source>
</evidence>
<dbReference type="Gene3D" id="2.70.98.70">
    <property type="match status" value="1"/>
</dbReference>
<evidence type="ECO:0000313" key="9">
    <source>
        <dbReference type="Proteomes" id="UP000325957"/>
    </source>
</evidence>
<keyword evidence="4" id="KW-0456">Lyase</keyword>
<feature type="domain" description="Heparin-sulfate lyase N-terminal" evidence="7">
    <location>
        <begin position="42"/>
        <end position="207"/>
    </location>
</feature>
<dbReference type="Proteomes" id="UP000325957">
    <property type="component" value="Unassembled WGS sequence"/>
</dbReference>
<dbReference type="Gene3D" id="1.50.10.100">
    <property type="entry name" value="Chondroitin AC/alginate lyase"/>
    <property type="match status" value="1"/>
</dbReference>
<dbReference type="InterPro" id="IPR012480">
    <property type="entry name" value="Hepar_II_III_C"/>
</dbReference>
<comment type="subcellular location">
    <subcellularLocation>
        <location evidence="1">Periplasm</location>
    </subcellularLocation>
</comment>
<proteinExistence type="predicted"/>
<protein>
    <submittedName>
        <fullName evidence="8">Uncharacterized protein</fullName>
    </submittedName>
</protein>
<evidence type="ECO:0000256" key="5">
    <source>
        <dbReference type="SAM" id="MobiDB-lite"/>
    </source>
</evidence>
<dbReference type="PANTHER" id="PTHR39210">
    <property type="entry name" value="HEPARIN-SULFATE LYASE"/>
    <property type="match status" value="1"/>
</dbReference>